<dbReference type="AlphaFoldDB" id="A0A9N7ZB51"/>
<accession>A0A9N7ZB51</accession>
<sequence>MKDAKEQREYGVSNRMRSFRFDLTHPNIPHTEHTELEGTEKRLGHVSLMTQFQVCDLLLQSLLKLFVSTHFSFLLGSDLLLHIGASFLQQTVQLSEDLLAVLHGFISRAIDGLYLC</sequence>
<keyword evidence="2" id="KW-1185">Reference proteome</keyword>
<protein>
    <submittedName>
        <fullName evidence="1">Uncharacterized protein</fullName>
    </submittedName>
</protein>
<gene>
    <name evidence="1" type="ORF">PLEPLA_LOCUS44311</name>
</gene>
<organism evidence="1 2">
    <name type="scientific">Pleuronectes platessa</name>
    <name type="common">European plaice</name>
    <dbReference type="NCBI Taxonomy" id="8262"/>
    <lineage>
        <taxon>Eukaryota</taxon>
        <taxon>Metazoa</taxon>
        <taxon>Chordata</taxon>
        <taxon>Craniata</taxon>
        <taxon>Vertebrata</taxon>
        <taxon>Euteleostomi</taxon>
        <taxon>Actinopterygii</taxon>
        <taxon>Neopterygii</taxon>
        <taxon>Teleostei</taxon>
        <taxon>Neoteleostei</taxon>
        <taxon>Acanthomorphata</taxon>
        <taxon>Carangaria</taxon>
        <taxon>Pleuronectiformes</taxon>
        <taxon>Pleuronectoidei</taxon>
        <taxon>Pleuronectidae</taxon>
        <taxon>Pleuronectes</taxon>
    </lineage>
</organism>
<evidence type="ECO:0000313" key="2">
    <source>
        <dbReference type="Proteomes" id="UP001153269"/>
    </source>
</evidence>
<dbReference type="Proteomes" id="UP001153269">
    <property type="component" value="Unassembled WGS sequence"/>
</dbReference>
<name>A0A9N7ZB51_PLEPL</name>
<reference evidence="1" key="1">
    <citation type="submission" date="2020-03" db="EMBL/GenBank/DDBJ databases">
        <authorList>
            <person name="Weist P."/>
        </authorList>
    </citation>
    <scope>NUCLEOTIDE SEQUENCE</scope>
</reference>
<proteinExistence type="predicted"/>
<evidence type="ECO:0000313" key="1">
    <source>
        <dbReference type="EMBL" id="CAB1456527.1"/>
    </source>
</evidence>
<comment type="caution">
    <text evidence="1">The sequence shown here is derived from an EMBL/GenBank/DDBJ whole genome shotgun (WGS) entry which is preliminary data.</text>
</comment>
<dbReference type="EMBL" id="CADEAL010004302">
    <property type="protein sequence ID" value="CAB1456527.1"/>
    <property type="molecule type" value="Genomic_DNA"/>
</dbReference>